<feature type="chain" id="PRO_5008573790" evidence="5">
    <location>
        <begin position="19"/>
        <end position="140"/>
    </location>
</feature>
<evidence type="ECO:0000256" key="5">
    <source>
        <dbReference type="SAM" id="SignalP"/>
    </source>
</evidence>
<dbReference type="PANTHER" id="PTHR11857:SF43">
    <property type="entry name" value="GEO07291P1-RELATED"/>
    <property type="match status" value="1"/>
</dbReference>
<dbReference type="PANTHER" id="PTHR11857">
    <property type="entry name" value="ODORANT BINDING PROTEIN-RELATED"/>
    <property type="match status" value="1"/>
</dbReference>
<evidence type="ECO:0000256" key="3">
    <source>
        <dbReference type="ARBA" id="ARBA00022525"/>
    </source>
</evidence>
<accession>A0A1B4ZBJ7</accession>
<dbReference type="Pfam" id="PF01395">
    <property type="entry name" value="PBP_GOBP"/>
    <property type="match status" value="1"/>
</dbReference>
<dbReference type="EMBL" id="LC027689">
    <property type="protein sequence ID" value="BAV56792.1"/>
    <property type="molecule type" value="mRNA"/>
</dbReference>
<dbReference type="InterPro" id="IPR006170">
    <property type="entry name" value="PBP/GOBP"/>
</dbReference>
<evidence type="ECO:0000256" key="1">
    <source>
        <dbReference type="ARBA" id="ARBA00004613"/>
    </source>
</evidence>
<dbReference type="Gene3D" id="1.10.238.20">
    <property type="entry name" value="Pheromone/general odorant binding protein domain"/>
    <property type="match status" value="1"/>
</dbReference>
<feature type="signal peptide" evidence="5">
    <location>
        <begin position="1"/>
        <end position="18"/>
    </location>
</feature>
<comment type="similarity">
    <text evidence="2">Belongs to the PBP/GOBP family.</text>
</comment>
<comment type="subcellular location">
    <subcellularLocation>
        <location evidence="1">Secreted</location>
    </subcellularLocation>
</comment>
<protein>
    <submittedName>
        <fullName evidence="6">Odorant binding protein 5</fullName>
    </submittedName>
</protein>
<proteinExistence type="evidence at transcript level"/>
<evidence type="ECO:0000256" key="4">
    <source>
        <dbReference type="ARBA" id="ARBA00022729"/>
    </source>
</evidence>
<reference evidence="6" key="1">
    <citation type="submission" date="2015-02" db="EMBL/GenBank/DDBJ databases">
        <title>Identification of odorant binding proteins and chemosensory proteins in the Asian corn borer, Ostrinia furnacalis.</title>
        <authorList>
            <person name="Yang B."/>
            <person name="Ozaki K."/>
            <person name="Ishikawa Y."/>
            <person name="Matsuo T."/>
        </authorList>
    </citation>
    <scope>NUCLEOTIDE SEQUENCE</scope>
    <source>
        <tissue evidence="6">Antennal</tissue>
    </source>
</reference>
<organism evidence="6">
    <name type="scientific">Ostrinia furnacalis</name>
    <name type="common">Asian corn borer</name>
    <dbReference type="NCBI Taxonomy" id="93504"/>
    <lineage>
        <taxon>Eukaryota</taxon>
        <taxon>Metazoa</taxon>
        <taxon>Ecdysozoa</taxon>
        <taxon>Arthropoda</taxon>
        <taxon>Hexapoda</taxon>
        <taxon>Insecta</taxon>
        <taxon>Pterygota</taxon>
        <taxon>Neoptera</taxon>
        <taxon>Endopterygota</taxon>
        <taxon>Lepidoptera</taxon>
        <taxon>Glossata</taxon>
        <taxon>Ditrysia</taxon>
        <taxon>Pyraloidea</taxon>
        <taxon>Crambidae</taxon>
        <taxon>Pyraustinae</taxon>
        <taxon>Ostrinia</taxon>
    </lineage>
</organism>
<evidence type="ECO:0000313" key="6">
    <source>
        <dbReference type="EMBL" id="BAV56792.1"/>
    </source>
</evidence>
<dbReference type="CDD" id="cd23992">
    <property type="entry name" value="PBP_GOBP"/>
    <property type="match status" value="1"/>
</dbReference>
<evidence type="ECO:0000256" key="2">
    <source>
        <dbReference type="ARBA" id="ARBA00008098"/>
    </source>
</evidence>
<sequence length="140" mass="15659">MFRIATLLVLLCVGYLTAEKPVVHLDSEKMVEILPQVIQCVAETGVNIEALEKLRLGVPGEIKDPNLPKFAHCAFLKTGYSHENGRAKVDKVLKLFPAGDYKAALKKHVQECDKDGKDPVDTTYQFLKCLYTKSPVIVRF</sequence>
<dbReference type="GO" id="GO:0005549">
    <property type="term" value="F:odorant binding"/>
    <property type="evidence" value="ECO:0007669"/>
    <property type="project" value="InterPro"/>
</dbReference>
<name>A0A1B4ZBJ7_OSTFU</name>
<dbReference type="InterPro" id="IPR036728">
    <property type="entry name" value="PBP_GOBP_sf"/>
</dbReference>
<keyword evidence="4 5" id="KW-0732">Signal</keyword>
<dbReference type="AlphaFoldDB" id="A0A1B4ZBJ7"/>
<dbReference type="GO" id="GO:0007608">
    <property type="term" value="P:sensory perception of smell"/>
    <property type="evidence" value="ECO:0007669"/>
    <property type="project" value="TreeGrafter"/>
</dbReference>
<keyword evidence="3" id="KW-0964">Secreted</keyword>
<gene>
    <name evidence="6" type="primary">OfurOBP5</name>
</gene>
<dbReference type="GO" id="GO:0005615">
    <property type="term" value="C:extracellular space"/>
    <property type="evidence" value="ECO:0007669"/>
    <property type="project" value="TreeGrafter"/>
</dbReference>
<dbReference type="SMART" id="SM00708">
    <property type="entry name" value="PhBP"/>
    <property type="match status" value="1"/>
</dbReference>
<dbReference type="SUPFAM" id="SSF47565">
    <property type="entry name" value="Insect pheromone/odorant-binding proteins"/>
    <property type="match status" value="1"/>
</dbReference>